<protein>
    <submittedName>
        <fullName evidence="1">Uncharacterized protein</fullName>
    </submittedName>
</protein>
<dbReference type="Proteomes" id="UP000234585">
    <property type="component" value="Unassembled WGS sequence"/>
</dbReference>
<evidence type="ECO:0000313" key="1">
    <source>
        <dbReference type="EMBL" id="PLB40128.1"/>
    </source>
</evidence>
<name>A0A2I2FHL4_ASPCN</name>
<sequence>MLRDCPTARLHILNHQYLESDLSFDRLEGFEKAQVAGLQKACDIEGMGMFLATFVEEASESDDDACHSTRSLIPCGQVPRASLSRVIDTSDSIVVEGMKIKGDIFLDYEALHHSPNTVVTDS</sequence>
<dbReference type="EMBL" id="KZ559126">
    <property type="protein sequence ID" value="PLB40128.1"/>
    <property type="molecule type" value="Genomic_DNA"/>
</dbReference>
<keyword evidence="2" id="KW-1185">Reference proteome</keyword>
<reference evidence="1 2" key="1">
    <citation type="submission" date="2017-12" db="EMBL/GenBank/DDBJ databases">
        <authorList>
            <consortium name="DOE Joint Genome Institute"/>
            <person name="Haridas S."/>
            <person name="Kjaerbolling I."/>
            <person name="Vesth T.C."/>
            <person name="Frisvad J.C."/>
            <person name="Nybo J.L."/>
            <person name="Theobald S."/>
            <person name="Kuo A."/>
            <person name="Bowyer P."/>
            <person name="Matsuda Y."/>
            <person name="Mondo S."/>
            <person name="Lyhne E.K."/>
            <person name="Kogle M.E."/>
            <person name="Clum A."/>
            <person name="Lipzen A."/>
            <person name="Salamov A."/>
            <person name="Ngan C.Y."/>
            <person name="Daum C."/>
            <person name="Chiniquy J."/>
            <person name="Barry K."/>
            <person name="LaButti K."/>
            <person name="Simmons B.A."/>
            <person name="Magnuson J.K."/>
            <person name="Mortensen U.H."/>
            <person name="Larsen T.O."/>
            <person name="Grigoriev I.V."/>
            <person name="Baker S.E."/>
            <person name="Andersen M.R."/>
            <person name="Nordberg H.P."/>
            <person name="Cantor M.N."/>
            <person name="Hua S.X."/>
        </authorList>
    </citation>
    <scope>NUCLEOTIDE SEQUENCE [LARGE SCALE GENOMIC DNA]</scope>
    <source>
        <strain evidence="1 2">CBS 102.13</strain>
    </source>
</reference>
<evidence type="ECO:0000313" key="2">
    <source>
        <dbReference type="Proteomes" id="UP000234585"/>
    </source>
</evidence>
<dbReference type="AlphaFoldDB" id="A0A2I2FHL4"/>
<dbReference type="RefSeq" id="XP_024674140.1">
    <property type="nucleotide sequence ID" value="XM_024811837.1"/>
</dbReference>
<gene>
    <name evidence="1" type="ORF">BDW47DRAFT_102292</name>
</gene>
<organism evidence="1 2">
    <name type="scientific">Aspergillus candidus</name>
    <dbReference type="NCBI Taxonomy" id="41067"/>
    <lineage>
        <taxon>Eukaryota</taxon>
        <taxon>Fungi</taxon>
        <taxon>Dikarya</taxon>
        <taxon>Ascomycota</taxon>
        <taxon>Pezizomycotina</taxon>
        <taxon>Eurotiomycetes</taxon>
        <taxon>Eurotiomycetidae</taxon>
        <taxon>Eurotiales</taxon>
        <taxon>Aspergillaceae</taxon>
        <taxon>Aspergillus</taxon>
        <taxon>Aspergillus subgen. Circumdati</taxon>
    </lineage>
</organism>
<dbReference type="GeneID" id="36518997"/>
<proteinExistence type="predicted"/>
<accession>A0A2I2FHL4</accession>